<proteinExistence type="predicted"/>
<accession>A0A6J5NUV1</accession>
<dbReference type="EMBL" id="LR796708">
    <property type="protein sequence ID" value="CAB4160815.1"/>
    <property type="molecule type" value="Genomic_DNA"/>
</dbReference>
<keyword evidence="1" id="KW-0472">Membrane</keyword>
<evidence type="ECO:0000313" key="2">
    <source>
        <dbReference type="EMBL" id="CAB4160815.1"/>
    </source>
</evidence>
<organism evidence="2">
    <name type="scientific">uncultured Caudovirales phage</name>
    <dbReference type="NCBI Taxonomy" id="2100421"/>
    <lineage>
        <taxon>Viruses</taxon>
        <taxon>Duplodnaviria</taxon>
        <taxon>Heunggongvirae</taxon>
        <taxon>Uroviricota</taxon>
        <taxon>Caudoviricetes</taxon>
        <taxon>Peduoviridae</taxon>
        <taxon>Maltschvirus</taxon>
        <taxon>Maltschvirus maltsch</taxon>
    </lineage>
</organism>
<evidence type="ECO:0000256" key="1">
    <source>
        <dbReference type="SAM" id="Phobius"/>
    </source>
</evidence>
<keyword evidence="1" id="KW-1133">Transmembrane helix</keyword>
<feature type="transmembrane region" description="Helical" evidence="1">
    <location>
        <begin position="6"/>
        <end position="30"/>
    </location>
</feature>
<name>A0A6J5NUV1_9CAUD</name>
<sequence length="49" mass="5666">MMDFILMLFFAGMMVAFLFVFVVIALYAVWATLSEDSSKNEPKKEEVVR</sequence>
<gene>
    <name evidence="2" type="ORF">UFOVP772_12</name>
</gene>
<reference evidence="2" key="1">
    <citation type="submission" date="2020-04" db="EMBL/GenBank/DDBJ databases">
        <authorList>
            <person name="Chiriac C."/>
            <person name="Salcher M."/>
            <person name="Ghai R."/>
            <person name="Kavagutti S V."/>
        </authorList>
    </citation>
    <scope>NUCLEOTIDE SEQUENCE</scope>
</reference>
<keyword evidence="1" id="KW-0812">Transmembrane</keyword>
<protein>
    <submittedName>
        <fullName evidence="2">Uncharacterized protein</fullName>
    </submittedName>
</protein>